<accession>A0A4R1HNV9</accession>
<dbReference type="PANTHER" id="PTHR35176:SF6">
    <property type="entry name" value="HEME OXYGENASE HI_0854-RELATED"/>
    <property type="match status" value="1"/>
</dbReference>
<name>A0A4R1HNV9_PSEEN</name>
<dbReference type="GO" id="GO:0016627">
    <property type="term" value="F:oxidoreductase activity, acting on the CH-CH group of donors"/>
    <property type="evidence" value="ECO:0007669"/>
    <property type="project" value="TreeGrafter"/>
</dbReference>
<dbReference type="Gene3D" id="2.30.110.10">
    <property type="entry name" value="Electron Transport, Fmn-binding Protein, Chain A"/>
    <property type="match status" value="1"/>
</dbReference>
<gene>
    <name evidence="3" type="ORF">EV378_6068</name>
</gene>
<dbReference type="InterPro" id="IPR012349">
    <property type="entry name" value="Split_barrel_FMN-bd"/>
</dbReference>
<reference evidence="3 4" key="1">
    <citation type="submission" date="2019-03" db="EMBL/GenBank/DDBJ databases">
        <title>Sequencing the genomes of 1000 actinobacteria strains.</title>
        <authorList>
            <person name="Klenk H.-P."/>
        </authorList>
    </citation>
    <scope>NUCLEOTIDE SEQUENCE [LARGE SCALE GENOMIC DNA]</scope>
    <source>
        <strain evidence="3 4">DSM 44969</strain>
    </source>
</reference>
<keyword evidence="1" id="KW-0560">Oxidoreductase</keyword>
<dbReference type="InterPro" id="IPR019920">
    <property type="entry name" value="F420-binding_dom_put"/>
</dbReference>
<dbReference type="OrthoDB" id="162914at2"/>
<dbReference type="InterPro" id="IPR052019">
    <property type="entry name" value="F420H2_bilvrd_red/Heme_oxyg"/>
</dbReference>
<comment type="caution">
    <text evidence="3">The sequence shown here is derived from an EMBL/GenBank/DDBJ whole genome shotgun (WGS) entry which is preliminary data.</text>
</comment>
<evidence type="ECO:0000313" key="4">
    <source>
        <dbReference type="Proteomes" id="UP000295560"/>
    </source>
</evidence>
<protein>
    <submittedName>
        <fullName evidence="3">PPOX class probable F420-dependent enzyme</fullName>
    </submittedName>
</protein>
<dbReference type="EMBL" id="SMFZ01000002">
    <property type="protein sequence ID" value="TCK22070.1"/>
    <property type="molecule type" value="Genomic_DNA"/>
</dbReference>
<evidence type="ECO:0000313" key="3">
    <source>
        <dbReference type="EMBL" id="TCK22070.1"/>
    </source>
</evidence>
<evidence type="ECO:0000256" key="1">
    <source>
        <dbReference type="ARBA" id="ARBA00023002"/>
    </source>
</evidence>
<dbReference type="AlphaFoldDB" id="A0A4R1HNV9"/>
<proteinExistence type="predicted"/>
<sequence>MLDDDVRKLARAVTLGSLTTLMRDGTPQVSLVWPHADDEHVLIGTSTTRQKYRNVVADPRATILLMDQVNRRRYIEVRGEVVDVERGEAALSLAHTTFSKWTGDPTPRPSDGERVLLRLLPRHIHRKE</sequence>
<keyword evidence="4" id="KW-1185">Reference proteome</keyword>
<dbReference type="GO" id="GO:0070967">
    <property type="term" value="F:coenzyme F420 binding"/>
    <property type="evidence" value="ECO:0007669"/>
    <property type="project" value="TreeGrafter"/>
</dbReference>
<evidence type="ECO:0000259" key="2">
    <source>
        <dbReference type="Pfam" id="PF01243"/>
    </source>
</evidence>
<dbReference type="SUPFAM" id="SSF50475">
    <property type="entry name" value="FMN-binding split barrel"/>
    <property type="match status" value="1"/>
</dbReference>
<organism evidence="3 4">
    <name type="scientific">Pseudonocardia endophytica</name>
    <dbReference type="NCBI Taxonomy" id="401976"/>
    <lineage>
        <taxon>Bacteria</taxon>
        <taxon>Bacillati</taxon>
        <taxon>Actinomycetota</taxon>
        <taxon>Actinomycetes</taxon>
        <taxon>Pseudonocardiales</taxon>
        <taxon>Pseudonocardiaceae</taxon>
        <taxon>Pseudonocardia</taxon>
    </lineage>
</organism>
<dbReference type="NCBIfam" id="TIGR03618">
    <property type="entry name" value="Rv1155_F420"/>
    <property type="match status" value="1"/>
</dbReference>
<dbReference type="PANTHER" id="PTHR35176">
    <property type="entry name" value="HEME OXYGENASE HI_0854-RELATED"/>
    <property type="match status" value="1"/>
</dbReference>
<dbReference type="Pfam" id="PF01243">
    <property type="entry name" value="PNPOx_N"/>
    <property type="match status" value="1"/>
</dbReference>
<dbReference type="GO" id="GO:0005829">
    <property type="term" value="C:cytosol"/>
    <property type="evidence" value="ECO:0007669"/>
    <property type="project" value="TreeGrafter"/>
</dbReference>
<feature type="domain" description="Pyridoxamine 5'-phosphate oxidase N-terminal" evidence="2">
    <location>
        <begin position="2"/>
        <end position="124"/>
    </location>
</feature>
<dbReference type="Proteomes" id="UP000295560">
    <property type="component" value="Unassembled WGS sequence"/>
</dbReference>
<dbReference type="RefSeq" id="WP_132430738.1">
    <property type="nucleotide sequence ID" value="NZ_SMFZ01000002.1"/>
</dbReference>
<dbReference type="InterPro" id="IPR011576">
    <property type="entry name" value="Pyridox_Oxase_N"/>
</dbReference>